<reference evidence="2" key="1">
    <citation type="submission" date="2020-08" db="EMBL/GenBank/DDBJ databases">
        <title>Multicomponent nature underlies the extraordinary mechanical properties of spider dragline silk.</title>
        <authorList>
            <person name="Kono N."/>
            <person name="Nakamura H."/>
            <person name="Mori M."/>
            <person name="Yoshida Y."/>
            <person name="Ohtoshi R."/>
            <person name="Malay A.D."/>
            <person name="Moran D.A.P."/>
            <person name="Tomita M."/>
            <person name="Numata K."/>
            <person name="Arakawa K."/>
        </authorList>
    </citation>
    <scope>NUCLEOTIDE SEQUENCE</scope>
</reference>
<comment type="caution">
    <text evidence="2">The sequence shown here is derived from an EMBL/GenBank/DDBJ whole genome shotgun (WGS) entry which is preliminary data.</text>
</comment>
<dbReference type="EMBL" id="BMAV01022586">
    <property type="protein sequence ID" value="GFY77692.1"/>
    <property type="molecule type" value="Genomic_DNA"/>
</dbReference>
<dbReference type="Proteomes" id="UP000886998">
    <property type="component" value="Unassembled WGS sequence"/>
</dbReference>
<evidence type="ECO:0000313" key="2">
    <source>
        <dbReference type="EMBL" id="GFY77692.1"/>
    </source>
</evidence>
<keyword evidence="3" id="KW-1185">Reference proteome</keyword>
<evidence type="ECO:0000313" key="3">
    <source>
        <dbReference type="Proteomes" id="UP000886998"/>
    </source>
</evidence>
<sequence length="144" mass="16225">MVRFSVKGHSSFWNEFAHQACRTARETLQLYHFAAKADPSVVECLFSLTHECNANINRRKEGRESNPNKVSPPSSPLQQQRGEHNGRGTQKSSRNNDDLVALGNSRLEGIDWCTLWLQQTISGEGAGRKWIRVWLSKVGSLQSC</sequence>
<protein>
    <submittedName>
        <fullName evidence="2">Uncharacterized protein</fullName>
    </submittedName>
</protein>
<accession>A0A8X7CU60</accession>
<gene>
    <name evidence="2" type="ORF">TNIN_10241</name>
</gene>
<organism evidence="2 3">
    <name type="scientific">Trichonephila inaurata madagascariensis</name>
    <dbReference type="NCBI Taxonomy" id="2747483"/>
    <lineage>
        <taxon>Eukaryota</taxon>
        <taxon>Metazoa</taxon>
        <taxon>Ecdysozoa</taxon>
        <taxon>Arthropoda</taxon>
        <taxon>Chelicerata</taxon>
        <taxon>Arachnida</taxon>
        <taxon>Araneae</taxon>
        <taxon>Araneomorphae</taxon>
        <taxon>Entelegynae</taxon>
        <taxon>Araneoidea</taxon>
        <taxon>Nephilidae</taxon>
        <taxon>Trichonephila</taxon>
        <taxon>Trichonephila inaurata</taxon>
    </lineage>
</organism>
<name>A0A8X7CU60_9ARAC</name>
<dbReference type="AlphaFoldDB" id="A0A8X7CU60"/>
<proteinExistence type="predicted"/>
<feature type="region of interest" description="Disordered" evidence="1">
    <location>
        <begin position="56"/>
        <end position="98"/>
    </location>
</feature>
<evidence type="ECO:0000256" key="1">
    <source>
        <dbReference type="SAM" id="MobiDB-lite"/>
    </source>
</evidence>